<dbReference type="Proteomes" id="UP000214646">
    <property type="component" value="Unassembled WGS sequence"/>
</dbReference>
<sequence>MVRCRKPLSATLARPLGLLQLEDRTTPANFALGIGGTGSDQANAIATDAAGDSYVVGTYQQAVNFGGSTLTATAATDGFVAKYSPSGVLQWAKDLGGTTATAVAVDGSGAAYVAGFFTGSVTVGTVNLTAGGNTHTFVTKLNSVGAFVYSAQVVGTSTDFEHGIAVDGSGDAYVTGYYDGTPVFGANSLSNSSVDEMYVAELNPAGVFTRAMQATGAGTSRGIGVGVDVVGNTYVTGYFSGSQTFGSTTLSGGAPAEMFVAKLNSAWTFTYATQTIGNNAVVQNIAVDPAGDAYVTGAFIGTVTFGTAALSAGTSSNVFVAKLNPTGTFVYATQASGTSNYGQDIAIDTAGDAYLTGYFAGTGTFGATSLSAGTFDAFVAELSPSGNFVSAVQATGTDNLGTGIALDSSGDAYVTGYFYGTMTVGGVGLTSVDNVDTRDIFLAELVAPPPVIPPALSASFDGSGDLVIADTVGVNDNMTAVAVGTNLVVTDANAQFIAAPAGSTLSNQNQTLTIPFASIGGPQIIIDLGAGNDTLTVDETGGPIPETVLYDGGTGTKNGLVVKGTTGQTATYLPDAAAKGKGTVTTSAGTVSFQNLTPVDITGFSTASMTFPNAVNAVTVANGFDYMSGDVHPALDITGTSGGIGFESVAFWNDTSVVIDTTSVPGTDSVNISGANYANGITNFTVQEPTTQSGTVTVNGVISFPGAVTLTAGQSIAVNANITGGAGGGTTLYAGGHAALNTTGVSVTGAAVTATGSNPVSVTGIGGSGAGVANRGVYLSKGGVITSGGGGTVTVLGMGGAGTGRFDDGIEVDATSGASEITSGGGNVSVTGYGGGAGTSGNNRGILLNGPATISSGGGPVTLQGYGGTGTGGANIGILDQAGGQITSGGGTVTVTGIGGNDANGGDHGIALINASDVVTSGGGNVIVSGYGGGTGASASSYGIDITAGQIAATGNGTVTVLGVGGAGTGGNNLGLETDAGSIVSPDTTLNLTGNAGENSSIGMIIDSTAGTAISAGSGNILLTSNATILESATAGVSSTGTLTVITGNGANLAGANTISSFDVTNTGSINVSLSNTAATLTVTGISQPSVATITIHNTGALVFPNALDGNYNLVDTSTGPTTFAAVGSSTALANLSVSGMSVFNGGSISTTGNQTFSGPVTFGTATVLTSTGGGSIIFGGTVDGGYDLTTVTTGFTRFVGAVGGTTAPTNLNITTATLLATAITTFVSLSVTNSGAASISGPITGPTAALVKGGAGTLTISGTNTFGGTTTVNAGTLLVNGVDASSPVLVASGILEGSGTVGPVTVAAATVAPGTTTTGILNTGSLTFSNSSSLLNARINSATPGTGYDQINATGTVNLAGVTLTTSGTIVSHPGQSIDLIATDGTDPVTGTFAGLAEGSTVTVNGVNFVISYQSGSGGNDVTLIQPGPWAITRFITVLGGSNVTLRRNGNYLQEIQGNTVLDSRPLATVTGITYTDTAGDVNTLTVDYSGGFFTPGVTYIGNGAGNGIVGENLVVTGGTFNTVTDTFTTTGPGETGTLLYDPTGTGTTTDLITYSGLSGLTPVDQTGSAIGNLVFNLPTTSNTAFLEDDGTPNNGYSRIRSGNSKFETTTFANPATSFTVNAGTATDTLTVNATPDLTSSVALGTASNPFASLTVAGAVALASGSNFTSFGTTTTINAALSTAGAGAVSLTAGQNIVVKANVTGGSGGTTLLATGSAALNTVGVTVQNAAVVSAMGTGAVSVNGTGGTGTGIHDYGVFLDGTNGASAISSGGGNVSVIGQGGGSGASGGDYGVYVYKSGSITSGGSGTVTVQGTGGNGSSTSNIGVQIDSGGRITSGGSGAVTVTGIGGSGSGVSNSGLVINTATSQITSGGGNVSVTGTGGSSSTSTGVLVVGGQITAAGNGTVTVVGTGGGGAGGIGVTTQGGSIISPNSALSVTGNSGANYLIGIDLIGSGVVLSGGTAGINLTSSNGQIDDGGSAIVSTSGTLTTTSNEGTILSGPNTVAAFNGTDTGNNLISLTNVATVLTVTGLSPGTGQVTINNTGSVVFPGPVDGSYSLTVTSTGQTTFAAAVGGVTPLTTVSVSGAVAINGGSVTTTLGQTYNDAATLGTNTTLTNTGTGLIQFGATLDGGYDLTAQTGGQAAFAGAIGGTTPIAALTVTTATLTAAGIATTDGITITNSGAGIISGPISGAPAPFVKNGGGSLTLSGINTFGGQTTISGGYLIVNGTDLSSPVSVINGALGGSGTVANVTVTNTGGIDPGALFLQSIIGTLNTGSVTFGNDDTGFGALINGTVPGSSFDQLNVTGTVNLGQASFGISGAITSNPGQVIDLIANDGTDAVNGTFNGLAEGGTVTVNGVNFVLSYQGGPGGNDVTLTQPGIWAIAAPGGGANVTLRLSGAYLQELLGGTVLDSRLLATVTGVTYTDTTTTADTLTVDYSGGFFTQGVTYAGNGVAGEKLVVTGGTFNTVTDTFTTTGPGKSGTILNDPTGTGTTTDLITYSGLTPVNQTGTTVGNLILNLPTTTTATLEAAGAGTDDIRNTGGTPFETTTFSNPTTTLTVNAAGSNTLRLAAMDVGFAPVTVTLTGSATDTFQFANAGAVAASTSLTLTTANLDLNGTSPTVNGLSGTGTILNSGVAGTLTTTGGGSFGGDIIAATTGLTVAGTSRILTLTGTNNYGGSTTIDSGNTLQAGATGATSSASPLVDNGTLDLGGFDSSVGTLTGTGTVLNSGALATLTVTGGGTFGGTITGAATALAVDGNGQTLYFTRPGVTHCPTSGICGSSGSPVSLGVSSADPPSNGRWPPGTS</sequence>
<evidence type="ECO:0000256" key="1">
    <source>
        <dbReference type="SAM" id="MobiDB-lite"/>
    </source>
</evidence>
<evidence type="ECO:0000313" key="3">
    <source>
        <dbReference type="Proteomes" id="UP000214646"/>
    </source>
</evidence>
<keyword evidence="3" id="KW-1185">Reference proteome</keyword>
<reference evidence="3" key="1">
    <citation type="submission" date="2017-06" db="EMBL/GenBank/DDBJ databases">
        <title>Genome analysis of Fimbriiglobus ruber SP5, the first member of the order Planctomycetales with confirmed chitinolytic capability.</title>
        <authorList>
            <person name="Ravin N.V."/>
            <person name="Rakitin A.L."/>
            <person name="Ivanova A.A."/>
            <person name="Beletsky A.V."/>
            <person name="Kulichevskaya I.S."/>
            <person name="Mardanov A.V."/>
            <person name="Dedysh S.N."/>
        </authorList>
    </citation>
    <scope>NUCLEOTIDE SEQUENCE [LARGE SCALE GENOMIC DNA]</scope>
    <source>
        <strain evidence="3">SP5</strain>
    </source>
</reference>
<dbReference type="SUPFAM" id="SSF51126">
    <property type="entry name" value="Pectin lyase-like"/>
    <property type="match status" value="2"/>
</dbReference>
<protein>
    <submittedName>
        <fullName evidence="2">Lead, cadmium, zinc and mercury transporting ATPase</fullName>
    </submittedName>
</protein>
<comment type="caution">
    <text evidence="2">The sequence shown here is derived from an EMBL/GenBank/DDBJ whole genome shotgun (WGS) entry which is preliminary data.</text>
</comment>
<name>A0A225E1M9_9BACT</name>
<dbReference type="InterPro" id="IPR011050">
    <property type="entry name" value="Pectin_lyase_fold/virulence"/>
</dbReference>
<dbReference type="SUPFAM" id="SSF101898">
    <property type="entry name" value="NHL repeat"/>
    <property type="match status" value="1"/>
</dbReference>
<evidence type="ECO:0000313" key="2">
    <source>
        <dbReference type="EMBL" id="OWK43389.1"/>
    </source>
</evidence>
<proteinExistence type="predicted"/>
<accession>A0A225E1M9</accession>
<gene>
    <name evidence="2" type="ORF">FRUB_02988</name>
</gene>
<feature type="region of interest" description="Disordered" evidence="1">
    <location>
        <begin position="2784"/>
        <end position="2806"/>
    </location>
</feature>
<organism evidence="2 3">
    <name type="scientific">Fimbriiglobus ruber</name>
    <dbReference type="NCBI Taxonomy" id="1908690"/>
    <lineage>
        <taxon>Bacteria</taxon>
        <taxon>Pseudomonadati</taxon>
        <taxon>Planctomycetota</taxon>
        <taxon>Planctomycetia</taxon>
        <taxon>Gemmatales</taxon>
        <taxon>Gemmataceae</taxon>
        <taxon>Fimbriiglobus</taxon>
    </lineage>
</organism>
<dbReference type="EMBL" id="NIDE01000004">
    <property type="protein sequence ID" value="OWK43389.1"/>
    <property type="molecule type" value="Genomic_DNA"/>
</dbReference>